<sequence length="532" mass="58280">MAFKKVTKSDFGYNLDNIKDAEQKSFMENILGAMCEVVNKAMEGAITAEDMKAQFESINERLKGYDAEKFAQVVKDNEELREVLKKAMDTIAKANEAGPAAVNSLGKFEEKMMAMYDSEKFKSFMEGHTRKSGTFDGFSLKDLNTVSMTNDYTGNILITQQQNVIASKYAPKRLHMRDVLTSLAGDPAFPNLAYTEIESMDRNARYATENGRLSESHISVKENQAMVKRLGTYLPISKRMLKSRAYIQSYIVAMLPEAVYSAEDWNILFGDGNGENLEGITKKNGCKSVESIITTAIVTGAAGSVKSVTAYNNAGGVVIEFTNPQPDILDGMKITFANASSGNASVLNKTHDVIKMNDRQILLPDVKLAGAESAVSSMTFTVNNGGFKSIEAPNSSDAIKTAFAVMSYAQYYPTAIVLNPITVNMIESEKDTLGRNLGLIENVGGVKYIAGRPIIEYDGIPANKYLLGDFRPVAAALVDYTNLTLEWAEDVETKLTNQVVLIAQEEVIFPVYNPWAFAYGDLAALKTAVTKA</sequence>
<name>A0A6L5X760_9BACT</name>
<feature type="coiled-coil region" evidence="1">
    <location>
        <begin position="48"/>
        <end position="97"/>
    </location>
</feature>
<reference evidence="3 4" key="1">
    <citation type="submission" date="2019-08" db="EMBL/GenBank/DDBJ databases">
        <title>In-depth cultivation of the pig gut microbiome towards novel bacterial diversity and tailored functional studies.</title>
        <authorList>
            <person name="Wylensek D."/>
            <person name="Hitch T.C.A."/>
            <person name="Clavel T."/>
        </authorList>
    </citation>
    <scope>NUCLEOTIDE SEQUENCE [LARGE SCALE GENOMIC DNA]</scope>
    <source>
        <strain evidence="3 4">Oil-RF-744-WCA-WT-10</strain>
    </source>
</reference>
<evidence type="ECO:0000313" key="4">
    <source>
        <dbReference type="Proteomes" id="UP000483362"/>
    </source>
</evidence>
<dbReference type="Gene3D" id="3.30.2320.10">
    <property type="entry name" value="hypothetical protein PF0899 domain"/>
    <property type="match status" value="1"/>
</dbReference>
<dbReference type="SUPFAM" id="SSF56563">
    <property type="entry name" value="Major capsid protein gp5"/>
    <property type="match status" value="1"/>
</dbReference>
<dbReference type="Pfam" id="PF05065">
    <property type="entry name" value="Phage_capsid"/>
    <property type="match status" value="2"/>
</dbReference>
<dbReference type="RefSeq" id="WP_154328016.1">
    <property type="nucleotide sequence ID" value="NZ_CP045696.1"/>
</dbReference>
<protein>
    <submittedName>
        <fullName evidence="3">Phage major capsid protein</fullName>
    </submittedName>
</protein>
<dbReference type="Gene3D" id="3.30.2400.10">
    <property type="entry name" value="Major capsid protein gp5"/>
    <property type="match status" value="1"/>
</dbReference>
<gene>
    <name evidence="3" type="ORF">FYJ29_00190</name>
</gene>
<accession>A0A6L5X760</accession>
<dbReference type="AlphaFoldDB" id="A0A6L5X760"/>
<comment type="caution">
    <text evidence="3">The sequence shown here is derived from an EMBL/GenBank/DDBJ whole genome shotgun (WGS) entry which is preliminary data.</text>
</comment>
<evidence type="ECO:0000259" key="2">
    <source>
        <dbReference type="Pfam" id="PF05065"/>
    </source>
</evidence>
<feature type="domain" description="Phage capsid-like C-terminal" evidence="2">
    <location>
        <begin position="381"/>
        <end position="520"/>
    </location>
</feature>
<evidence type="ECO:0000256" key="1">
    <source>
        <dbReference type="SAM" id="Coils"/>
    </source>
</evidence>
<proteinExistence type="predicted"/>
<dbReference type="InterPro" id="IPR054612">
    <property type="entry name" value="Phage_capsid-like_C"/>
</dbReference>
<organism evidence="3 4">
    <name type="scientific">Sodaliphilus pleomorphus</name>
    <dbReference type="NCBI Taxonomy" id="2606626"/>
    <lineage>
        <taxon>Bacteria</taxon>
        <taxon>Pseudomonadati</taxon>
        <taxon>Bacteroidota</taxon>
        <taxon>Bacteroidia</taxon>
        <taxon>Bacteroidales</taxon>
        <taxon>Muribaculaceae</taxon>
        <taxon>Sodaliphilus</taxon>
    </lineage>
</organism>
<keyword evidence="1" id="KW-0175">Coiled coil</keyword>
<evidence type="ECO:0000313" key="3">
    <source>
        <dbReference type="EMBL" id="MSS16199.1"/>
    </source>
</evidence>
<keyword evidence="4" id="KW-1185">Reference proteome</keyword>
<feature type="domain" description="Phage capsid-like C-terminal" evidence="2">
    <location>
        <begin position="193"/>
        <end position="306"/>
    </location>
</feature>
<dbReference type="Proteomes" id="UP000483362">
    <property type="component" value="Unassembled WGS sequence"/>
</dbReference>
<dbReference type="EMBL" id="VULT01000001">
    <property type="protein sequence ID" value="MSS16199.1"/>
    <property type="molecule type" value="Genomic_DNA"/>
</dbReference>